<feature type="transmembrane region" description="Helical" evidence="1">
    <location>
        <begin position="64"/>
        <end position="83"/>
    </location>
</feature>
<feature type="transmembrane region" description="Helical" evidence="1">
    <location>
        <begin position="33"/>
        <end position="52"/>
    </location>
</feature>
<evidence type="ECO:0000256" key="1">
    <source>
        <dbReference type="SAM" id="Phobius"/>
    </source>
</evidence>
<evidence type="ECO:0000313" key="3">
    <source>
        <dbReference type="Proteomes" id="UP000294743"/>
    </source>
</evidence>
<gene>
    <name evidence="2" type="ORF">EDD63_13418</name>
</gene>
<keyword evidence="1" id="KW-0812">Transmembrane</keyword>
<protein>
    <submittedName>
        <fullName evidence="2">Glucose-regulated metallopeptidase M90</fullName>
    </submittedName>
</protein>
<keyword evidence="1" id="KW-1133">Transmembrane helix</keyword>
<dbReference type="InterPro" id="IPR024079">
    <property type="entry name" value="MetalloPept_cat_dom_sf"/>
</dbReference>
<reference evidence="2 3" key="1">
    <citation type="submission" date="2019-03" db="EMBL/GenBank/DDBJ databases">
        <title>Genomic Encyclopedia of Type Strains, Phase IV (KMG-IV): sequencing the most valuable type-strain genomes for metagenomic binning, comparative biology and taxonomic classification.</title>
        <authorList>
            <person name="Goeker M."/>
        </authorList>
    </citation>
    <scope>NUCLEOTIDE SEQUENCE [LARGE SCALE GENOMIC DNA]</scope>
    <source>
        <strain evidence="2 3">DSM 28867</strain>
    </source>
</reference>
<dbReference type="Gene3D" id="3.40.390.10">
    <property type="entry name" value="Collagenase (Catalytic Domain)"/>
    <property type="match status" value="1"/>
</dbReference>
<dbReference type="Pfam" id="PF06167">
    <property type="entry name" value="Peptidase_M90"/>
    <property type="match status" value="1"/>
</dbReference>
<dbReference type="GO" id="GO:0008237">
    <property type="term" value="F:metallopeptidase activity"/>
    <property type="evidence" value="ECO:0007669"/>
    <property type="project" value="InterPro"/>
</dbReference>
<name>A0A4R7ZEU5_9FIRM</name>
<comment type="caution">
    <text evidence="2">The sequence shown here is derived from an EMBL/GenBank/DDBJ whole genome shotgun (WGS) entry which is preliminary data.</text>
</comment>
<keyword evidence="3" id="KW-1185">Reference proteome</keyword>
<dbReference type="Proteomes" id="UP000294743">
    <property type="component" value="Unassembled WGS sequence"/>
</dbReference>
<dbReference type="InterPro" id="IPR010384">
    <property type="entry name" value="MtfA_fam"/>
</dbReference>
<sequence>MLVLMVVVVSYLGYEQGWHTLISLWLARHASLVYALCVTCVVMFGLATIVARKKEKEKSSALKFYGTLLVVFMLLVAISFNYFRNQNSLYGENTKYDDNETIKIADDLPPITIVGDLSDEEKSYFIDECIKPQPYELLKETTRIFLCSREQFEEIRKENDIAQAVAFAVPTNRHIYIDASRVGMYRVVTHELSHNYDVSHDFISETKKFKKEFEEFTKDEQFNGLFNLLDVQYARSSAAEFFAEVSDTYFNQGQELERRFPELYTYFDAIYSGENL</sequence>
<keyword evidence="1" id="KW-0472">Membrane</keyword>
<proteinExistence type="predicted"/>
<dbReference type="AlphaFoldDB" id="A0A4R7ZEU5"/>
<dbReference type="EMBL" id="SODD01000034">
    <property type="protein sequence ID" value="TDW14708.1"/>
    <property type="molecule type" value="Genomic_DNA"/>
</dbReference>
<accession>A0A4R7ZEU5</accession>
<evidence type="ECO:0000313" key="2">
    <source>
        <dbReference type="EMBL" id="TDW14708.1"/>
    </source>
</evidence>
<dbReference type="SUPFAM" id="SSF55486">
    <property type="entry name" value="Metalloproteases ('zincins'), catalytic domain"/>
    <property type="match status" value="1"/>
</dbReference>
<organism evidence="2 3">
    <name type="scientific">Breznakia blatticola</name>
    <dbReference type="NCBI Taxonomy" id="1754012"/>
    <lineage>
        <taxon>Bacteria</taxon>
        <taxon>Bacillati</taxon>
        <taxon>Bacillota</taxon>
        <taxon>Erysipelotrichia</taxon>
        <taxon>Erysipelotrichales</taxon>
        <taxon>Erysipelotrichaceae</taxon>
        <taxon>Breznakia</taxon>
    </lineage>
</organism>